<dbReference type="PROSITE" id="PS00518">
    <property type="entry name" value="ZF_RING_1"/>
    <property type="match status" value="1"/>
</dbReference>
<proteinExistence type="predicted"/>
<dbReference type="InterPro" id="IPR013083">
    <property type="entry name" value="Znf_RING/FYVE/PHD"/>
</dbReference>
<dbReference type="EMBL" id="QRBI01000172">
    <property type="protein sequence ID" value="RMB96569.1"/>
    <property type="molecule type" value="Genomic_DNA"/>
</dbReference>
<dbReference type="Pfam" id="PF13445">
    <property type="entry name" value="zf-RING_UBOX"/>
    <property type="match status" value="1"/>
</dbReference>
<dbReference type="Proteomes" id="UP000269221">
    <property type="component" value="Unassembled WGS sequence"/>
</dbReference>
<dbReference type="OrthoDB" id="6105938at2759"/>
<dbReference type="GO" id="GO:0008270">
    <property type="term" value="F:zinc ion binding"/>
    <property type="evidence" value="ECO:0007669"/>
    <property type="project" value="UniProtKB-KW"/>
</dbReference>
<evidence type="ECO:0000256" key="3">
    <source>
        <dbReference type="ARBA" id="ARBA00022833"/>
    </source>
</evidence>
<evidence type="ECO:0000259" key="6">
    <source>
        <dbReference type="PROSITE" id="PS50089"/>
    </source>
</evidence>
<dbReference type="PANTHER" id="PTHR25465">
    <property type="entry name" value="B-BOX DOMAIN CONTAINING"/>
    <property type="match status" value="1"/>
</dbReference>
<dbReference type="InterPro" id="IPR051051">
    <property type="entry name" value="E3_ubiq-ligase_TRIM/RNF"/>
</dbReference>
<sequence length="216" mass="23139">MLIFDLRRQLLPLPPLSILHLQCRSKAALGGEEGLGSVFCWRMKGNFPKWLSQHGEGWNRQREHFSARRGAEEGLVASGLGSCVWFEFRFSAVAMAEAGEGCGAAGSPEAELASPICPGLYQEPVSLGCGHSLCQQCIEKVLGAQQSSQGPSTCPICRAQLGPIPELQKDCEVGNSVEEFQAATSRGREARGGSLEREEGAEQGEAGAVPCEHCRP</sequence>
<dbReference type="STRING" id="333673.A0A3M0JCM9"/>
<dbReference type="SUPFAM" id="SSF57850">
    <property type="entry name" value="RING/U-box"/>
    <property type="match status" value="1"/>
</dbReference>
<dbReference type="InterPro" id="IPR017907">
    <property type="entry name" value="Znf_RING_CS"/>
</dbReference>
<name>A0A3M0JCM9_HIRRU</name>
<dbReference type="PANTHER" id="PTHR25465:SF77">
    <property type="entry name" value="E3 UBIQUITIN_ISG15 LIGASE TRIM25"/>
    <property type="match status" value="1"/>
</dbReference>
<keyword evidence="2 4" id="KW-0863">Zinc-finger</keyword>
<dbReference type="SMART" id="SM00184">
    <property type="entry name" value="RING"/>
    <property type="match status" value="1"/>
</dbReference>
<evidence type="ECO:0000313" key="7">
    <source>
        <dbReference type="EMBL" id="RMB96569.1"/>
    </source>
</evidence>
<dbReference type="PROSITE" id="PS50089">
    <property type="entry name" value="ZF_RING_2"/>
    <property type="match status" value="1"/>
</dbReference>
<feature type="domain" description="RING-type" evidence="6">
    <location>
        <begin position="115"/>
        <end position="158"/>
    </location>
</feature>
<evidence type="ECO:0000256" key="1">
    <source>
        <dbReference type="ARBA" id="ARBA00022723"/>
    </source>
</evidence>
<accession>A0A3M0JCM9</accession>
<feature type="region of interest" description="Disordered" evidence="5">
    <location>
        <begin position="182"/>
        <end position="209"/>
    </location>
</feature>
<evidence type="ECO:0000256" key="2">
    <source>
        <dbReference type="ARBA" id="ARBA00022771"/>
    </source>
</evidence>
<keyword evidence="8" id="KW-1185">Reference proteome</keyword>
<dbReference type="AlphaFoldDB" id="A0A3M0JCM9"/>
<keyword evidence="3" id="KW-0862">Zinc</keyword>
<dbReference type="Gene3D" id="3.30.40.10">
    <property type="entry name" value="Zinc/RING finger domain, C3HC4 (zinc finger)"/>
    <property type="match status" value="1"/>
</dbReference>
<keyword evidence="1" id="KW-0479">Metal-binding</keyword>
<gene>
    <name evidence="7" type="ORF">DUI87_26633</name>
</gene>
<dbReference type="InterPro" id="IPR027370">
    <property type="entry name" value="Znf-RING_euk"/>
</dbReference>
<organism evidence="7 8">
    <name type="scientific">Hirundo rustica rustica</name>
    <dbReference type="NCBI Taxonomy" id="333673"/>
    <lineage>
        <taxon>Eukaryota</taxon>
        <taxon>Metazoa</taxon>
        <taxon>Chordata</taxon>
        <taxon>Craniata</taxon>
        <taxon>Vertebrata</taxon>
        <taxon>Euteleostomi</taxon>
        <taxon>Archelosauria</taxon>
        <taxon>Archosauria</taxon>
        <taxon>Dinosauria</taxon>
        <taxon>Saurischia</taxon>
        <taxon>Theropoda</taxon>
        <taxon>Coelurosauria</taxon>
        <taxon>Aves</taxon>
        <taxon>Neognathae</taxon>
        <taxon>Neoaves</taxon>
        <taxon>Telluraves</taxon>
        <taxon>Australaves</taxon>
        <taxon>Passeriformes</taxon>
        <taxon>Sylvioidea</taxon>
        <taxon>Hirundinidae</taxon>
        <taxon>Hirundo</taxon>
    </lineage>
</organism>
<evidence type="ECO:0000313" key="8">
    <source>
        <dbReference type="Proteomes" id="UP000269221"/>
    </source>
</evidence>
<protein>
    <recommendedName>
        <fullName evidence="6">RING-type domain-containing protein</fullName>
    </recommendedName>
</protein>
<dbReference type="InterPro" id="IPR001841">
    <property type="entry name" value="Znf_RING"/>
</dbReference>
<evidence type="ECO:0000256" key="4">
    <source>
        <dbReference type="PROSITE-ProRule" id="PRU00175"/>
    </source>
</evidence>
<reference evidence="7 8" key="1">
    <citation type="submission" date="2018-07" db="EMBL/GenBank/DDBJ databases">
        <title>A high quality draft genome assembly of the barn swallow (H. rustica rustica).</title>
        <authorList>
            <person name="Formenti G."/>
            <person name="Chiara M."/>
            <person name="Poveda L."/>
            <person name="Francoijs K.-J."/>
            <person name="Bonisoli-Alquati A."/>
            <person name="Canova L."/>
            <person name="Gianfranceschi L."/>
            <person name="Horner D.S."/>
            <person name="Saino N."/>
        </authorList>
    </citation>
    <scope>NUCLEOTIDE SEQUENCE [LARGE SCALE GENOMIC DNA]</scope>
    <source>
        <strain evidence="7">Chelidonia</strain>
        <tissue evidence="7">Blood</tissue>
    </source>
</reference>
<comment type="caution">
    <text evidence="7">The sequence shown here is derived from an EMBL/GenBank/DDBJ whole genome shotgun (WGS) entry which is preliminary data.</text>
</comment>
<feature type="compositionally biased region" description="Basic and acidic residues" evidence="5">
    <location>
        <begin position="186"/>
        <end position="200"/>
    </location>
</feature>
<evidence type="ECO:0000256" key="5">
    <source>
        <dbReference type="SAM" id="MobiDB-lite"/>
    </source>
</evidence>